<sequence>MPTRSHKHLACSTPNSSIPSTGVSATPKTTIHVDSRETTPEGDGDEDEEEVVIDDAHNGKNMKIMVGFRIFTDSKNRKKVRIHLPVNSSGHFLVNIKVGETNFPQFRNIVASACSDHFAKTGPVILNSKTVLWWGSIPNVTDWKKSDKNEVHTPSRYAVWLNTACQAKKKSIGLDIKMPDPAAAKKRAAKEDLLAKQEARAAAIKEAAPKKRKGTSASIRGGDGDGDDDEEGDSDGDSEGDGSGSEIDADEFDDINFHMRKLYKIYPVNVMYDRINPVYIDPGNPQRYILLTLAAVQAWAADLMARKDGVSEKCPPRSLKYLNVSSAKKQKIEASGGGAMLEMVAQFLGGLQGNRGTAVERNEALEEVVHPPNDPTLPAYLDYLGIPDRDHVLEVLTSNGFTSHRSFCSAGLARSEVSALGLNLGTVTALFDHPSAFDNHLSA</sequence>
<evidence type="ECO:0000313" key="2">
    <source>
        <dbReference type="Proteomes" id="UP001060170"/>
    </source>
</evidence>
<dbReference type="EMBL" id="CM045879">
    <property type="protein sequence ID" value="KAI7938977.1"/>
    <property type="molecule type" value="Genomic_DNA"/>
</dbReference>
<protein>
    <submittedName>
        <fullName evidence="1">Uncharacterized protein</fullName>
    </submittedName>
</protein>
<keyword evidence="2" id="KW-1185">Reference proteome</keyword>
<reference evidence="1 2" key="3">
    <citation type="journal article" date="2022" name="Microbiol. Spectr.">
        <title>Folding features and dynamics of 3D genome architecture in plant fungal pathogens.</title>
        <authorList>
            <person name="Xia C."/>
        </authorList>
    </citation>
    <scope>NUCLEOTIDE SEQUENCE [LARGE SCALE GENOMIC DNA]</scope>
    <source>
        <strain evidence="1 2">93-210</strain>
    </source>
</reference>
<evidence type="ECO:0000313" key="1">
    <source>
        <dbReference type="EMBL" id="KAI7938977.1"/>
    </source>
</evidence>
<proteinExistence type="predicted"/>
<gene>
    <name evidence="1" type="ORF">MJO28_014556</name>
</gene>
<organism evidence="1 2">
    <name type="scientific">Puccinia striiformis f. sp. tritici</name>
    <dbReference type="NCBI Taxonomy" id="168172"/>
    <lineage>
        <taxon>Eukaryota</taxon>
        <taxon>Fungi</taxon>
        <taxon>Dikarya</taxon>
        <taxon>Basidiomycota</taxon>
        <taxon>Pucciniomycotina</taxon>
        <taxon>Pucciniomycetes</taxon>
        <taxon>Pucciniales</taxon>
        <taxon>Pucciniaceae</taxon>
        <taxon>Puccinia</taxon>
    </lineage>
</organism>
<reference evidence="2" key="2">
    <citation type="journal article" date="2018" name="Mol. Plant Microbe Interact.">
        <title>Genome sequence resources for the wheat stripe rust pathogen (Puccinia striiformis f. sp. tritici) and the barley stripe rust pathogen (Puccinia striiformis f. sp. hordei).</title>
        <authorList>
            <person name="Xia C."/>
            <person name="Wang M."/>
            <person name="Yin C."/>
            <person name="Cornejo O.E."/>
            <person name="Hulbert S.H."/>
            <person name="Chen X."/>
        </authorList>
    </citation>
    <scope>NUCLEOTIDE SEQUENCE [LARGE SCALE GENOMIC DNA]</scope>
    <source>
        <strain evidence="2">93-210</strain>
    </source>
</reference>
<reference evidence="2" key="1">
    <citation type="journal article" date="2018" name="BMC Genomics">
        <title>Genomic insights into host adaptation between the wheat stripe rust pathogen (Puccinia striiformis f. sp. tritici) and the barley stripe rust pathogen (Puccinia striiformis f. sp. hordei).</title>
        <authorList>
            <person name="Xia C."/>
            <person name="Wang M."/>
            <person name="Yin C."/>
            <person name="Cornejo O.E."/>
            <person name="Hulbert S.H."/>
            <person name="Chen X."/>
        </authorList>
    </citation>
    <scope>NUCLEOTIDE SEQUENCE [LARGE SCALE GENOMIC DNA]</scope>
    <source>
        <strain evidence="2">93-210</strain>
    </source>
</reference>
<accession>A0ACC0DU12</accession>
<dbReference type="Proteomes" id="UP001060170">
    <property type="component" value="Chromosome 15"/>
</dbReference>
<name>A0ACC0DU12_9BASI</name>
<comment type="caution">
    <text evidence="1">The sequence shown here is derived from an EMBL/GenBank/DDBJ whole genome shotgun (WGS) entry which is preliminary data.</text>
</comment>